<gene>
    <name evidence="1" type="ORF">ICC18_21765</name>
</gene>
<dbReference type="Proteomes" id="UP000650466">
    <property type="component" value="Unassembled WGS sequence"/>
</dbReference>
<name>A0A926QKE8_9BACL</name>
<organism evidence="1 2">
    <name type="scientific">Paenibacillus sedimenti</name>
    <dbReference type="NCBI Taxonomy" id="2770274"/>
    <lineage>
        <taxon>Bacteria</taxon>
        <taxon>Bacillati</taxon>
        <taxon>Bacillota</taxon>
        <taxon>Bacilli</taxon>
        <taxon>Bacillales</taxon>
        <taxon>Paenibacillaceae</taxon>
        <taxon>Paenibacillus</taxon>
    </lineage>
</organism>
<keyword evidence="2" id="KW-1185">Reference proteome</keyword>
<dbReference type="Gene3D" id="3.30.470.20">
    <property type="entry name" value="ATP-grasp fold, B domain"/>
    <property type="match status" value="1"/>
</dbReference>
<proteinExistence type="predicted"/>
<dbReference type="Pfam" id="PF14398">
    <property type="entry name" value="ATPgrasp_YheCD"/>
    <property type="match status" value="1"/>
</dbReference>
<dbReference type="SUPFAM" id="SSF56059">
    <property type="entry name" value="Glutathione synthetase ATP-binding domain-like"/>
    <property type="match status" value="1"/>
</dbReference>
<dbReference type="RefSeq" id="WP_188176534.1">
    <property type="nucleotide sequence ID" value="NZ_JACVVD010000008.1"/>
</dbReference>
<sequence length="375" mass="42824">MQTRPLLGIMVTELNRKLPFANSAFYERLSSLGAKEDLDVFVFSPNRIDWEKHTVTGHTYVLESKEWVTSLFPLPSLIYDRCFFNNRASYHQYRYHVRKLRAMPGIRFLGYGLSGKWDVQQILQKDDVLQPHLPETRKLAHGHDLWKWLNEKSDVFLKPVGGSHGKGALHIRKVVSPSEGQLFIVEGRNAKNLPIHRQFKQFDACWQWLRSLIGYRPYLIQQYLPLLSTEGMAYDVRSLVQKNGFGSWENTGMAVRLGKPGSVTSNLHGGGSVEEVSSFLKQQFGELKAEELIADLIRLSSRIPPVLEAHHGRLAELGIDLGIDSFGHIWVLEVNSKPGRTIFAQMRNEKARIKSLSNPIRYAGFLLHKKLAQQV</sequence>
<comment type="caution">
    <text evidence="1">The sequence shown here is derived from an EMBL/GenBank/DDBJ whole genome shotgun (WGS) entry which is preliminary data.</text>
</comment>
<dbReference type="AlphaFoldDB" id="A0A926QKE8"/>
<accession>A0A926QKE8</accession>
<reference evidence="1" key="1">
    <citation type="submission" date="2020-09" db="EMBL/GenBank/DDBJ databases">
        <title>Draft Genome Sequence of Paenibacillus sp. WST5.</title>
        <authorList>
            <person name="Bao Z."/>
        </authorList>
    </citation>
    <scope>NUCLEOTIDE SEQUENCE</scope>
    <source>
        <strain evidence="1">WST5</strain>
    </source>
</reference>
<dbReference type="EMBL" id="JACVVD010000008">
    <property type="protein sequence ID" value="MBD0382751.1"/>
    <property type="molecule type" value="Genomic_DNA"/>
</dbReference>
<protein>
    <submittedName>
        <fullName evidence="1">YheC/YheD family protein</fullName>
    </submittedName>
</protein>
<evidence type="ECO:0000313" key="1">
    <source>
        <dbReference type="EMBL" id="MBD0382751.1"/>
    </source>
</evidence>
<dbReference type="InterPro" id="IPR026838">
    <property type="entry name" value="YheC/D"/>
</dbReference>
<evidence type="ECO:0000313" key="2">
    <source>
        <dbReference type="Proteomes" id="UP000650466"/>
    </source>
</evidence>